<evidence type="ECO:0000313" key="3">
    <source>
        <dbReference type="Proteomes" id="UP000230922"/>
    </source>
</evidence>
<proteinExistence type="inferred from homology"/>
<evidence type="ECO:0000256" key="1">
    <source>
        <dbReference type="ARBA" id="ARBA00010364"/>
    </source>
</evidence>
<accession>A0A2H0VC21</accession>
<reference evidence="3" key="1">
    <citation type="submission" date="2017-09" db="EMBL/GenBank/DDBJ databases">
        <title>Depth-based differentiation of microbial function through sediment-hosted aquifers and enrichment of novel symbionts in the deep terrestrial subsurface.</title>
        <authorList>
            <person name="Probst A.J."/>
            <person name="Ladd B."/>
            <person name="Jarett J.K."/>
            <person name="Geller-Mcgrath D.E."/>
            <person name="Sieber C.M.K."/>
            <person name="Emerson J.B."/>
            <person name="Anantharaman K."/>
            <person name="Thomas B.C."/>
            <person name="Malmstrom R."/>
            <person name="Stieglmeier M."/>
            <person name="Klingl A."/>
            <person name="Woyke T."/>
            <person name="Ryan C.M."/>
            <person name="Banfield J.F."/>
        </authorList>
    </citation>
    <scope>NUCLEOTIDE SEQUENCE [LARGE SCALE GENOMIC DNA]</scope>
</reference>
<comment type="similarity">
    <text evidence="1">Belongs to the UPF0235 family.</text>
</comment>
<protein>
    <submittedName>
        <fullName evidence="2">Uncharacterized protein</fullName>
    </submittedName>
</protein>
<comment type="caution">
    <text evidence="2">The sequence shown here is derived from an EMBL/GenBank/DDBJ whole genome shotgun (WGS) entry which is preliminary data.</text>
</comment>
<gene>
    <name evidence="2" type="ORF">COT92_00155</name>
</gene>
<dbReference type="InterPro" id="IPR036591">
    <property type="entry name" value="YggU-like_sf"/>
</dbReference>
<dbReference type="InterPro" id="IPR003746">
    <property type="entry name" value="DUF167"/>
</dbReference>
<dbReference type="GO" id="GO:0005737">
    <property type="term" value="C:cytoplasm"/>
    <property type="evidence" value="ECO:0007669"/>
    <property type="project" value="TreeGrafter"/>
</dbReference>
<dbReference type="PANTHER" id="PTHR13420:SF7">
    <property type="entry name" value="UPF0235 PROTEIN C15ORF40"/>
    <property type="match status" value="1"/>
</dbReference>
<name>A0A2H0VC21_9BACT</name>
<dbReference type="Pfam" id="PF02594">
    <property type="entry name" value="DUF167"/>
    <property type="match status" value="1"/>
</dbReference>
<dbReference type="NCBIfam" id="TIGR00251">
    <property type="entry name" value="DUF167 family protein"/>
    <property type="match status" value="1"/>
</dbReference>
<organism evidence="2 3">
    <name type="scientific">Candidatus Doudnabacteria bacterium CG10_big_fil_rev_8_21_14_0_10_42_18</name>
    <dbReference type="NCBI Taxonomy" id="1974552"/>
    <lineage>
        <taxon>Bacteria</taxon>
        <taxon>Candidatus Doudnaibacteriota</taxon>
    </lineage>
</organism>
<dbReference type="AlphaFoldDB" id="A0A2H0VC21"/>
<dbReference type="SMART" id="SM01152">
    <property type="entry name" value="DUF167"/>
    <property type="match status" value="1"/>
</dbReference>
<dbReference type="EMBL" id="PFAK01000002">
    <property type="protein sequence ID" value="PIR96621.1"/>
    <property type="molecule type" value="Genomic_DNA"/>
</dbReference>
<sequence length="72" mass="8011">MKLAVIVHPNSKKPRIDKDLLGGLNVYVSEPPLEGKANIAVIEALAKYFKVKKYQISLISGQKSKQKVFEIS</sequence>
<dbReference type="Proteomes" id="UP000230922">
    <property type="component" value="Unassembled WGS sequence"/>
</dbReference>
<evidence type="ECO:0000313" key="2">
    <source>
        <dbReference type="EMBL" id="PIR96621.1"/>
    </source>
</evidence>
<dbReference type="SUPFAM" id="SSF69786">
    <property type="entry name" value="YggU-like"/>
    <property type="match status" value="1"/>
</dbReference>
<dbReference type="PANTHER" id="PTHR13420">
    <property type="entry name" value="UPF0235 PROTEIN C15ORF40"/>
    <property type="match status" value="1"/>
</dbReference>
<dbReference type="Gene3D" id="3.30.1200.10">
    <property type="entry name" value="YggU-like"/>
    <property type="match status" value="1"/>
</dbReference>